<evidence type="ECO:0000256" key="6">
    <source>
        <dbReference type="ARBA" id="ARBA00023034"/>
    </source>
</evidence>
<protein>
    <recommendedName>
        <fullName evidence="4">RAB6-interacting golgin</fullName>
    </recommendedName>
</protein>
<comment type="subcellular location">
    <subcellularLocation>
        <location evidence="1">Cytoplasm</location>
    </subcellularLocation>
    <subcellularLocation>
        <location evidence="2">Golgi apparatus</location>
    </subcellularLocation>
</comment>
<sequence>MPDKLIKLGQEEVDKIVKRKPNMNEAIKLRKLSELRRHIGIKRLPDTNEINHAKVPQQPLSTIMGSKTNNNLNNVAKTEPIIRPTMDINLDQSMSKSIEEALFYQALKISHPNKKEIVKTKSNIASSFLNEECNDSSILKVSTSVQSETSSTYSNDSDDLSIVPSAITNLQSMPLPKPLKQLNCLNVQSPFKITSFKDAQLPRKMVEVENRQKKELLRKTTGHNSKSNSLEAHRIKEIKKQVIKLNDDFATDVAVLRKKVDRVCIYFNIVEQEYIKTEKKFVKCKLDLREAAEKQEILAEQLGAVITRNENRKVEKLTDRVEKTGSANRASNVRNSSPKINL</sequence>
<evidence type="ECO:0000256" key="4">
    <source>
        <dbReference type="ARBA" id="ARBA00014130"/>
    </source>
</evidence>
<dbReference type="GO" id="GO:0005794">
    <property type="term" value="C:Golgi apparatus"/>
    <property type="evidence" value="ECO:0007669"/>
    <property type="project" value="UniProtKB-SubCell"/>
</dbReference>
<dbReference type="GO" id="GO:1905515">
    <property type="term" value="P:non-motile cilium assembly"/>
    <property type="evidence" value="ECO:0007669"/>
    <property type="project" value="TreeGrafter"/>
</dbReference>
<keyword evidence="10" id="KW-1185">Reference proteome</keyword>
<dbReference type="PANTHER" id="PTHR21470:SF2">
    <property type="entry name" value="RAB6-INTERACTING GOLGIN"/>
    <property type="match status" value="1"/>
</dbReference>
<evidence type="ECO:0000256" key="2">
    <source>
        <dbReference type="ARBA" id="ARBA00004555"/>
    </source>
</evidence>
<feature type="region of interest" description="Disordered" evidence="8">
    <location>
        <begin position="317"/>
        <end position="342"/>
    </location>
</feature>
<accession>A0A1A9VYT5</accession>
<keyword evidence="7" id="KW-0175">Coiled coil</keyword>
<reference evidence="9" key="1">
    <citation type="submission" date="2020-05" db="UniProtKB">
        <authorList>
            <consortium name="EnsemblMetazoa"/>
        </authorList>
    </citation>
    <scope>IDENTIFICATION</scope>
    <source>
        <strain evidence="9">TTRI</strain>
    </source>
</reference>
<dbReference type="Proteomes" id="UP000078200">
    <property type="component" value="Unassembled WGS sequence"/>
</dbReference>
<evidence type="ECO:0000313" key="10">
    <source>
        <dbReference type="Proteomes" id="UP000078200"/>
    </source>
</evidence>
<feature type="compositionally biased region" description="Low complexity" evidence="8">
    <location>
        <begin position="326"/>
        <end position="342"/>
    </location>
</feature>
<comment type="similarity">
    <text evidence="3">Belongs to the GORAB family.</text>
</comment>
<evidence type="ECO:0000256" key="5">
    <source>
        <dbReference type="ARBA" id="ARBA00022490"/>
    </source>
</evidence>
<organism evidence="9 10">
    <name type="scientific">Glossina austeni</name>
    <name type="common">Savannah tsetse fly</name>
    <dbReference type="NCBI Taxonomy" id="7395"/>
    <lineage>
        <taxon>Eukaryota</taxon>
        <taxon>Metazoa</taxon>
        <taxon>Ecdysozoa</taxon>
        <taxon>Arthropoda</taxon>
        <taxon>Hexapoda</taxon>
        <taxon>Insecta</taxon>
        <taxon>Pterygota</taxon>
        <taxon>Neoptera</taxon>
        <taxon>Endopterygota</taxon>
        <taxon>Diptera</taxon>
        <taxon>Brachycera</taxon>
        <taxon>Muscomorpha</taxon>
        <taxon>Hippoboscoidea</taxon>
        <taxon>Glossinidae</taxon>
        <taxon>Glossina</taxon>
    </lineage>
</organism>
<dbReference type="PANTHER" id="PTHR21470">
    <property type="entry name" value="RAB6-INTERACTING PROTEIN GORAB"/>
    <property type="match status" value="1"/>
</dbReference>
<evidence type="ECO:0000256" key="1">
    <source>
        <dbReference type="ARBA" id="ARBA00004496"/>
    </source>
</evidence>
<dbReference type="VEuPathDB" id="VectorBase:GAUT051996"/>
<dbReference type="InterPro" id="IPR007033">
    <property type="entry name" value="GORAB"/>
</dbReference>
<evidence type="ECO:0000313" key="9">
    <source>
        <dbReference type="EnsemblMetazoa" id="GAUT051996-PA"/>
    </source>
</evidence>
<dbReference type="AlphaFoldDB" id="A0A1A9VYT5"/>
<proteinExistence type="inferred from homology"/>
<dbReference type="EnsemblMetazoa" id="GAUT051996-RA">
    <property type="protein sequence ID" value="GAUT051996-PA"/>
    <property type="gene ID" value="GAUT051996"/>
</dbReference>
<evidence type="ECO:0000256" key="7">
    <source>
        <dbReference type="ARBA" id="ARBA00023054"/>
    </source>
</evidence>
<keyword evidence="6" id="KW-0333">Golgi apparatus</keyword>
<evidence type="ECO:0000256" key="8">
    <source>
        <dbReference type="SAM" id="MobiDB-lite"/>
    </source>
</evidence>
<name>A0A1A9VYT5_GLOAU</name>
<keyword evidence="5" id="KW-0963">Cytoplasm</keyword>
<evidence type="ECO:0000256" key="3">
    <source>
        <dbReference type="ARBA" id="ARBA00005599"/>
    </source>
</evidence>